<dbReference type="Gene3D" id="1.10.150.50">
    <property type="entry name" value="Transcription Factor, Ets-1"/>
    <property type="match status" value="1"/>
</dbReference>
<dbReference type="EMBL" id="CAJVQB010021161">
    <property type="protein sequence ID" value="CAG8796355.1"/>
    <property type="molecule type" value="Genomic_DNA"/>
</dbReference>
<protein>
    <submittedName>
        <fullName evidence="3">8004_t:CDS:1</fullName>
    </submittedName>
</protein>
<comment type="caution">
    <text evidence="3">The sequence shown here is derived from an EMBL/GenBank/DDBJ whole genome shotgun (WGS) entry which is preliminary data.</text>
</comment>
<feature type="compositionally biased region" description="Polar residues" evidence="2">
    <location>
        <begin position="510"/>
        <end position="521"/>
    </location>
</feature>
<feature type="region of interest" description="Disordered" evidence="2">
    <location>
        <begin position="480"/>
        <end position="544"/>
    </location>
</feature>
<evidence type="ECO:0000256" key="1">
    <source>
        <dbReference type="SAM" id="Coils"/>
    </source>
</evidence>
<dbReference type="Proteomes" id="UP000789901">
    <property type="component" value="Unassembled WGS sequence"/>
</dbReference>
<feature type="region of interest" description="Disordered" evidence="2">
    <location>
        <begin position="646"/>
        <end position="712"/>
    </location>
</feature>
<proteinExistence type="predicted"/>
<sequence length="769" mass="87785">MSDNIPLPSVEVVDQKWKKADVINFLQENQDKLDLEDDDIDIIKKNRVTGPNFLSLTLETLTQKDGKFDLAYGPAKTISDLVKKIKGDDQVELSSRSKQEVLELKKELEFLRGRQKVFSIKASYAKKSKKFSWTVDFSNLSLKELKTYIHDQLSFPEEVDPGDLIFCGSNDNAKNNEEQSLIDDKSYEQYLKSCVATNSLSLKINVYTKQKPYSEWTLNAVSEIFGLPTHYKDISKFTCSTDKLEDEKSQKLLLHLIEDLKIRRLTIRGDSEAYNSKFVLPFLAVASSVCGEKVKIYPEEYIQGKYGRGPVDFCMKLENIIISVLEVKKDDFIQGTAQIIVQLHSSLESSRKRKHEDNDFVIDKAYGIVTDSKLWYFFECSMNEDKPEYKIHSEEGTSINWGSNLEEGVTEVLGQIVWLFKDAEKLIESAKQKKLELLRQRVTKLEAENTKLKQIVEEIANLRIENIKLKQIIKQNRTASQSSVSPALSVTPQTPIPSSINGHSDKDDGTNSVNLEQAQSDTPEKMVSPERIENTSDNASGPDIYQPIITETKSLEGKEVDEFLDSKDKERVNNMIRERNKEKKFRDQDLSSVESEKTVNKIHDQNLDESLSLSKPSINSDFTDPFECNDDLFQPDKNQIVEQDLKQELSVSPTSRKNITSNQNLLDGESQYDQSTTTPIPPSPSSHNSLPETENSQESISNKPRETESRLLTHPNKTCFYQYAIEHKMDPEKWLRKIDGPWGISEELLHRSILKSGLSTAWLDDLMNE</sequence>
<feature type="compositionally biased region" description="Polar residues" evidence="2">
    <location>
        <begin position="480"/>
        <end position="502"/>
    </location>
</feature>
<feature type="compositionally biased region" description="Basic and acidic residues" evidence="2">
    <location>
        <begin position="522"/>
        <end position="534"/>
    </location>
</feature>
<feature type="compositionally biased region" description="Polar residues" evidence="2">
    <location>
        <begin position="687"/>
        <end position="702"/>
    </location>
</feature>
<dbReference type="SUPFAM" id="SSF47769">
    <property type="entry name" value="SAM/Pointed domain"/>
    <property type="match status" value="1"/>
</dbReference>
<name>A0ABN7VS65_GIGMA</name>
<accession>A0ABN7VS65</accession>
<feature type="compositionally biased region" description="Polar residues" evidence="2">
    <location>
        <begin position="649"/>
        <end position="665"/>
    </location>
</feature>
<feature type="coiled-coil region" evidence="1">
    <location>
        <begin position="420"/>
        <end position="472"/>
    </location>
</feature>
<evidence type="ECO:0000256" key="2">
    <source>
        <dbReference type="SAM" id="MobiDB-lite"/>
    </source>
</evidence>
<keyword evidence="1" id="KW-0175">Coiled coil</keyword>
<feature type="compositionally biased region" description="Polar residues" evidence="2">
    <location>
        <begin position="608"/>
        <end position="618"/>
    </location>
</feature>
<evidence type="ECO:0000313" key="3">
    <source>
        <dbReference type="EMBL" id="CAG8796355.1"/>
    </source>
</evidence>
<dbReference type="InterPro" id="IPR013761">
    <property type="entry name" value="SAM/pointed_sf"/>
</dbReference>
<gene>
    <name evidence="3" type="ORF">GMARGA_LOCUS22184</name>
</gene>
<organism evidence="3 4">
    <name type="scientific">Gigaspora margarita</name>
    <dbReference type="NCBI Taxonomy" id="4874"/>
    <lineage>
        <taxon>Eukaryota</taxon>
        <taxon>Fungi</taxon>
        <taxon>Fungi incertae sedis</taxon>
        <taxon>Mucoromycota</taxon>
        <taxon>Glomeromycotina</taxon>
        <taxon>Glomeromycetes</taxon>
        <taxon>Diversisporales</taxon>
        <taxon>Gigasporaceae</taxon>
        <taxon>Gigaspora</taxon>
    </lineage>
</organism>
<evidence type="ECO:0000313" key="4">
    <source>
        <dbReference type="Proteomes" id="UP000789901"/>
    </source>
</evidence>
<reference evidence="3 4" key="1">
    <citation type="submission" date="2021-06" db="EMBL/GenBank/DDBJ databases">
        <authorList>
            <person name="Kallberg Y."/>
            <person name="Tangrot J."/>
            <person name="Rosling A."/>
        </authorList>
    </citation>
    <scope>NUCLEOTIDE SEQUENCE [LARGE SCALE GENOMIC DNA]</scope>
    <source>
        <strain evidence="3 4">120-4 pot B 10/14</strain>
    </source>
</reference>
<feature type="region of interest" description="Disordered" evidence="2">
    <location>
        <begin position="582"/>
        <end position="618"/>
    </location>
</feature>
<keyword evidence="4" id="KW-1185">Reference proteome</keyword>
<feature type="compositionally biased region" description="Basic and acidic residues" evidence="2">
    <location>
        <begin position="582"/>
        <end position="606"/>
    </location>
</feature>